<dbReference type="InterPro" id="IPR036322">
    <property type="entry name" value="WD40_repeat_dom_sf"/>
</dbReference>
<dbReference type="SMART" id="SM00320">
    <property type="entry name" value="WD40"/>
    <property type="match status" value="10"/>
</dbReference>
<feature type="domain" description="WDR36/Utp21 N-terminal" evidence="6">
    <location>
        <begin position="35"/>
        <end position="299"/>
    </location>
</feature>
<dbReference type="Gene3D" id="2.130.10.10">
    <property type="entry name" value="YVTN repeat-like/Quinoprotein amine dehydrogenase"/>
    <property type="match status" value="2"/>
</dbReference>
<evidence type="ECO:0000259" key="6">
    <source>
        <dbReference type="Pfam" id="PF25171"/>
    </source>
</evidence>
<evidence type="ECO:0000256" key="2">
    <source>
        <dbReference type="ARBA" id="ARBA00022737"/>
    </source>
</evidence>
<dbReference type="RefSeq" id="XP_031556169.1">
    <property type="nucleotide sequence ID" value="XM_031700309.1"/>
</dbReference>
<sequence>MAADGSQLFSPFRALGLVTNHVPLAVQAQGTENLIATAVGSSYHVYNSAKLNLLFVGPIQDDEITCITTYGSIIITACGKQIKSWKRGKQVNIFQGHTQDVHILYTFGSHLISVDKKSNVKIWVIDTAELYLELNFEPNTFDISCLMHPSTYLNKILLCSKQGTMQLWNIKTNKMIYVFQGWPEQITTVEQAPAIDVVGIGLQSGKIVIHNLKYDDTVMTFQQDWGPVTAMAFRTDGTPVLATASTLGHIALWDLEGSKLRGTLRDAHNGSVCGMKFLSSQPVLVTNGPDNALKVWIFDQPDGSGRLLRSRSGHSAPPTKIRFYGCKGGDILSAGLDRTLRQISTVRDARSCEFSQGSLAKKSKNKGVKVEKLKLTPIIDFAAEPARQSDWDNILTCHQGNMKARTWRYLNKCLGKHVIHTPGNHGGKNITTTAVTISSCGNFAIIGDSVGHVNAFNIQSANLRGSFGSPQAHKGCIRGVAIDGINQQLLTASADCKLKFWHFQKRALLHSMSFESPITQLELHRESSLLAVTCDDFAVHVVDIETRRIVRTFAGHTNRITDVCFSPDARWLVTASMDSSIRTWDLPAARLLDCFLVTSPITSLTISPTGEYLATTHVDDLGICLWSNKTLYGHVSLVPLPSDYQPCVVELPSTSADQHDGHEDDEVTDTTDKDEEQETKEDQKFKSPDQLSSELITLSLLPQSRWKNLTSLEIIKERNKPKQPPKQPKAAPFFLTTEPGLVPKFVATDGDDDSSVTSSKLIQLDRLQPQSEFQRLLADASTSRNYEPLMEKLKNMGPSGIDVELRLLSPDAGGDLILMKQFMEFLIAQIDTKKDFELAEAYMALFLKLHGSVIVQHKDLLDTARLLQSQHNHTWTQLQDLINQGLCLVGYFKSAVI</sequence>
<dbReference type="Proteomes" id="UP000515163">
    <property type="component" value="Unplaced"/>
</dbReference>
<dbReference type="InParanoid" id="A0A6P8HIF1"/>
<accession>A0A6P8HIF1</accession>
<feature type="domain" description="WDR36/Utp21 C-terminal" evidence="5">
    <location>
        <begin position="689"/>
        <end position="893"/>
    </location>
</feature>
<keyword evidence="7" id="KW-1185">Reference proteome</keyword>
<dbReference type="Pfam" id="PF25171">
    <property type="entry name" value="Beta-prop_WDR36-Utp21_1st"/>
    <property type="match status" value="1"/>
</dbReference>
<reference evidence="8" key="1">
    <citation type="submission" date="2025-08" db="UniProtKB">
        <authorList>
            <consortium name="RefSeq"/>
        </authorList>
    </citation>
    <scope>IDENTIFICATION</scope>
    <source>
        <tissue evidence="8">Tentacle</tissue>
    </source>
</reference>
<name>A0A6P8HIF1_ACTTE</name>
<keyword evidence="1 3" id="KW-0853">WD repeat</keyword>
<dbReference type="GO" id="GO:0034388">
    <property type="term" value="C:Pwp2p-containing subcomplex of 90S preribosome"/>
    <property type="evidence" value="ECO:0007669"/>
    <property type="project" value="TreeGrafter"/>
</dbReference>
<dbReference type="InterPro" id="IPR059157">
    <property type="entry name" value="WDR36-Utp21_N"/>
</dbReference>
<evidence type="ECO:0000256" key="4">
    <source>
        <dbReference type="SAM" id="MobiDB-lite"/>
    </source>
</evidence>
<dbReference type="GO" id="GO:0006364">
    <property type="term" value="P:rRNA processing"/>
    <property type="evidence" value="ECO:0007669"/>
    <property type="project" value="InterPro"/>
</dbReference>
<feature type="repeat" description="WD" evidence="3">
    <location>
        <begin position="470"/>
        <end position="511"/>
    </location>
</feature>
<protein>
    <submittedName>
        <fullName evidence="8">WD repeat-containing protein 36-like</fullName>
    </submittedName>
</protein>
<gene>
    <name evidence="8" type="primary">LOC116292954</name>
</gene>
<dbReference type="PROSITE" id="PS50082">
    <property type="entry name" value="WD_REPEATS_2"/>
    <property type="match status" value="3"/>
</dbReference>
<dbReference type="PROSITE" id="PS00678">
    <property type="entry name" value="WD_REPEATS_1"/>
    <property type="match status" value="1"/>
</dbReference>
<dbReference type="InterPro" id="IPR007319">
    <property type="entry name" value="WDR36/Utp21_C"/>
</dbReference>
<dbReference type="GO" id="GO:0032040">
    <property type="term" value="C:small-subunit processome"/>
    <property type="evidence" value="ECO:0007669"/>
    <property type="project" value="InterPro"/>
</dbReference>
<proteinExistence type="predicted"/>
<dbReference type="PANTHER" id="PTHR22840:SF12">
    <property type="entry name" value="WD REPEAT-CONTAINING PROTEIN 36"/>
    <property type="match status" value="1"/>
</dbReference>
<dbReference type="GeneID" id="116292954"/>
<dbReference type="FunCoup" id="A0A6P8HIF1">
    <property type="interactions" value="2023"/>
</dbReference>
<dbReference type="Pfam" id="PF04192">
    <property type="entry name" value="Utp21"/>
    <property type="match status" value="1"/>
</dbReference>
<dbReference type="FunFam" id="2.130.10.10:FF:000109">
    <property type="entry name" value="WD repeat domain 36"/>
    <property type="match status" value="1"/>
</dbReference>
<dbReference type="KEGG" id="aten:116292954"/>
<dbReference type="SUPFAM" id="SSF50978">
    <property type="entry name" value="WD40 repeat-like"/>
    <property type="match status" value="2"/>
</dbReference>
<dbReference type="OrthoDB" id="10250769at2759"/>
<dbReference type="InterPro" id="IPR001680">
    <property type="entry name" value="WD40_rpt"/>
</dbReference>
<dbReference type="InterPro" id="IPR019775">
    <property type="entry name" value="WD40_repeat_CS"/>
</dbReference>
<dbReference type="PANTHER" id="PTHR22840">
    <property type="entry name" value="WD REPEAT-CONTAINING PROTEIN 36"/>
    <property type="match status" value="1"/>
</dbReference>
<feature type="repeat" description="WD" evidence="3">
    <location>
        <begin position="265"/>
        <end position="296"/>
    </location>
</feature>
<dbReference type="FunFam" id="2.130.10.10:FF:000200">
    <property type="entry name" value="U3 small nucleolar RNA-associated protein 21"/>
    <property type="match status" value="1"/>
</dbReference>
<dbReference type="InterPro" id="IPR015943">
    <property type="entry name" value="WD40/YVTN_repeat-like_dom_sf"/>
</dbReference>
<keyword evidence="2" id="KW-0677">Repeat</keyword>
<organism evidence="7 8">
    <name type="scientific">Actinia tenebrosa</name>
    <name type="common">Australian red waratah sea anemone</name>
    <dbReference type="NCBI Taxonomy" id="6105"/>
    <lineage>
        <taxon>Eukaryota</taxon>
        <taxon>Metazoa</taxon>
        <taxon>Cnidaria</taxon>
        <taxon>Anthozoa</taxon>
        <taxon>Hexacorallia</taxon>
        <taxon>Actiniaria</taxon>
        <taxon>Actiniidae</taxon>
        <taxon>Actinia</taxon>
    </lineage>
</organism>
<feature type="region of interest" description="Disordered" evidence="4">
    <location>
        <begin position="653"/>
        <end position="688"/>
    </location>
</feature>
<feature type="compositionally biased region" description="Acidic residues" evidence="4">
    <location>
        <begin position="663"/>
        <end position="679"/>
    </location>
</feature>
<evidence type="ECO:0000259" key="5">
    <source>
        <dbReference type="Pfam" id="PF04192"/>
    </source>
</evidence>
<feature type="repeat" description="WD" evidence="3">
    <location>
        <begin position="553"/>
        <end position="594"/>
    </location>
</feature>
<evidence type="ECO:0000256" key="1">
    <source>
        <dbReference type="ARBA" id="ARBA00022574"/>
    </source>
</evidence>
<dbReference type="AlphaFoldDB" id="A0A6P8HIF1"/>
<evidence type="ECO:0000313" key="8">
    <source>
        <dbReference type="RefSeq" id="XP_031556169.1"/>
    </source>
</evidence>
<dbReference type="Pfam" id="PF25168">
    <property type="entry name" value="Beta-prop_WDR36-Utp21_2nd"/>
    <property type="match status" value="1"/>
</dbReference>
<evidence type="ECO:0000313" key="7">
    <source>
        <dbReference type="Proteomes" id="UP000515163"/>
    </source>
</evidence>
<dbReference type="PROSITE" id="PS50294">
    <property type="entry name" value="WD_REPEATS_REGION"/>
    <property type="match status" value="1"/>
</dbReference>
<evidence type="ECO:0000256" key="3">
    <source>
        <dbReference type="PROSITE-ProRule" id="PRU00221"/>
    </source>
</evidence>